<dbReference type="PRINTS" id="PR00081">
    <property type="entry name" value="GDHRDH"/>
</dbReference>
<dbReference type="Proteomes" id="UP000245768">
    <property type="component" value="Unassembled WGS sequence"/>
</dbReference>
<keyword evidence="2" id="KW-0560">Oxidoreductase</keyword>
<dbReference type="EMBL" id="KZ819642">
    <property type="protein sequence ID" value="PWN86783.1"/>
    <property type="molecule type" value="Genomic_DNA"/>
</dbReference>
<dbReference type="InterPro" id="IPR036291">
    <property type="entry name" value="NAD(P)-bd_dom_sf"/>
</dbReference>
<dbReference type="GeneID" id="37044833"/>
<dbReference type="STRING" id="215250.A0A316YFD5"/>
<dbReference type="Pfam" id="PF00106">
    <property type="entry name" value="adh_short"/>
    <property type="match status" value="1"/>
</dbReference>
<dbReference type="InterPro" id="IPR002347">
    <property type="entry name" value="SDR_fam"/>
</dbReference>
<evidence type="ECO:0000256" key="1">
    <source>
        <dbReference type="ARBA" id="ARBA00006484"/>
    </source>
</evidence>
<evidence type="ECO:0000256" key="2">
    <source>
        <dbReference type="ARBA" id="ARBA00023002"/>
    </source>
</evidence>
<dbReference type="SUPFAM" id="SSF51735">
    <property type="entry name" value="NAD(P)-binding Rossmann-fold domains"/>
    <property type="match status" value="1"/>
</dbReference>
<dbReference type="PANTHER" id="PTHR24320:SF152">
    <property type="entry name" value="SHORT-CHAIN DEHYDROGENASE_REDUCTASE FAMILY PROTEIN"/>
    <property type="match status" value="1"/>
</dbReference>
<dbReference type="PANTHER" id="PTHR24320">
    <property type="entry name" value="RETINOL DEHYDROGENASE"/>
    <property type="match status" value="1"/>
</dbReference>
<name>A0A316YFD5_9BASI</name>
<proteinExistence type="inferred from homology"/>
<dbReference type="GO" id="GO:0016491">
    <property type="term" value="F:oxidoreductase activity"/>
    <property type="evidence" value="ECO:0007669"/>
    <property type="project" value="UniProtKB-KW"/>
</dbReference>
<dbReference type="InParanoid" id="A0A316YFD5"/>
<comment type="similarity">
    <text evidence="1">Belongs to the short-chain dehydrogenases/reductases (SDR) family.</text>
</comment>
<sequence length="327" mass="35973">MSFQRKSYAGSILITGGTSGLGFQAALEIAKACPECLVVLASRSNKDATEQINDSLKQTNTTFQSLNLSSLSSVRAFASAWEAENYPPLRCLILNAGLQFPGGLVKTDNGLEATFAINHVGHALLFYLLTPYFEKEARIIITSSGTHDPDQKTGMPNAKYSSAQELAYPSDDMVNIDGRQRYSSSKLANVLWTYALDRRLRMQKSARLTVNAFDPGLMPGTGLARAYGAMPRFIWSNVMPRLLPLLRLALGTNNIHTTANSGATLAWLATSEELDGKSGLYFEGRRAIRSSLASYDREKQDDLWSWTATHVAQTEEEEAKFRDLATL</sequence>
<reference evidence="3 4" key="1">
    <citation type="journal article" date="2018" name="Mol. Biol. Evol.">
        <title>Broad Genomic Sampling Reveals a Smut Pathogenic Ancestry of the Fungal Clade Ustilaginomycotina.</title>
        <authorList>
            <person name="Kijpornyongpan T."/>
            <person name="Mondo S.J."/>
            <person name="Barry K."/>
            <person name="Sandor L."/>
            <person name="Lee J."/>
            <person name="Lipzen A."/>
            <person name="Pangilinan J."/>
            <person name="LaButti K."/>
            <person name="Hainaut M."/>
            <person name="Henrissat B."/>
            <person name="Grigoriev I.V."/>
            <person name="Spatafora J.W."/>
            <person name="Aime M.C."/>
        </authorList>
    </citation>
    <scope>NUCLEOTIDE SEQUENCE [LARGE SCALE GENOMIC DNA]</scope>
    <source>
        <strain evidence="3 4">MCA 4198</strain>
    </source>
</reference>
<evidence type="ECO:0000313" key="4">
    <source>
        <dbReference type="Proteomes" id="UP000245768"/>
    </source>
</evidence>
<dbReference type="AlphaFoldDB" id="A0A316YFD5"/>
<dbReference type="RefSeq" id="XP_025373981.1">
    <property type="nucleotide sequence ID" value="XM_025522917.1"/>
</dbReference>
<protein>
    <submittedName>
        <fullName evidence="3">Short-chain dehydrogenase</fullName>
    </submittedName>
</protein>
<organism evidence="3 4">
    <name type="scientific">Acaromyces ingoldii</name>
    <dbReference type="NCBI Taxonomy" id="215250"/>
    <lineage>
        <taxon>Eukaryota</taxon>
        <taxon>Fungi</taxon>
        <taxon>Dikarya</taxon>
        <taxon>Basidiomycota</taxon>
        <taxon>Ustilaginomycotina</taxon>
        <taxon>Exobasidiomycetes</taxon>
        <taxon>Exobasidiales</taxon>
        <taxon>Cryptobasidiaceae</taxon>
        <taxon>Acaromyces</taxon>
    </lineage>
</organism>
<accession>A0A316YFD5</accession>
<dbReference type="OrthoDB" id="542013at2759"/>
<gene>
    <name evidence="3" type="ORF">FA10DRAFT_269887</name>
</gene>
<keyword evidence="4" id="KW-1185">Reference proteome</keyword>
<dbReference type="Gene3D" id="3.40.50.720">
    <property type="entry name" value="NAD(P)-binding Rossmann-like Domain"/>
    <property type="match status" value="1"/>
</dbReference>
<evidence type="ECO:0000313" key="3">
    <source>
        <dbReference type="EMBL" id="PWN86783.1"/>
    </source>
</evidence>